<dbReference type="Gene3D" id="2.60.40.740">
    <property type="match status" value="1"/>
</dbReference>
<protein>
    <submittedName>
        <fullName evidence="3">DUF11 domain-containing protein</fullName>
    </submittedName>
</protein>
<accession>A0ABS1JPD5</accession>
<evidence type="ECO:0000259" key="2">
    <source>
        <dbReference type="Pfam" id="PF01345"/>
    </source>
</evidence>
<feature type="domain" description="DUF11" evidence="2">
    <location>
        <begin position="188"/>
        <end position="313"/>
    </location>
</feature>
<dbReference type="NCBIfam" id="TIGR01451">
    <property type="entry name" value="B_ant_repeat"/>
    <property type="match status" value="2"/>
</dbReference>
<feature type="chain" id="PRO_5047328752" evidence="1">
    <location>
        <begin position="21"/>
        <end position="873"/>
    </location>
</feature>
<dbReference type="InterPro" id="IPR051172">
    <property type="entry name" value="Chlamydia_OmcB"/>
</dbReference>
<dbReference type="PANTHER" id="PTHR34819:SF3">
    <property type="entry name" value="CELL SURFACE PROTEIN"/>
    <property type="match status" value="1"/>
</dbReference>
<name>A0ABS1JPD5_9BURK</name>
<dbReference type="EMBL" id="JAEQND010000007">
    <property type="protein sequence ID" value="MBL0426122.1"/>
    <property type="molecule type" value="Genomic_DNA"/>
</dbReference>
<evidence type="ECO:0000313" key="4">
    <source>
        <dbReference type="Proteomes" id="UP000622707"/>
    </source>
</evidence>
<gene>
    <name evidence="3" type="ORF">JI746_13485</name>
</gene>
<dbReference type="Proteomes" id="UP000622707">
    <property type="component" value="Unassembled WGS sequence"/>
</dbReference>
<dbReference type="InterPro" id="IPR047589">
    <property type="entry name" value="DUF11_rpt"/>
</dbReference>
<organism evidence="3 4">
    <name type="scientific">Ramlibacter alkalitolerans</name>
    <dbReference type="NCBI Taxonomy" id="2039631"/>
    <lineage>
        <taxon>Bacteria</taxon>
        <taxon>Pseudomonadati</taxon>
        <taxon>Pseudomonadota</taxon>
        <taxon>Betaproteobacteria</taxon>
        <taxon>Burkholderiales</taxon>
        <taxon>Comamonadaceae</taxon>
        <taxon>Ramlibacter</taxon>
    </lineage>
</organism>
<keyword evidence="1" id="KW-0732">Signal</keyword>
<dbReference type="PANTHER" id="PTHR34819">
    <property type="entry name" value="LARGE CYSTEINE-RICH PERIPLASMIC PROTEIN OMCB"/>
    <property type="match status" value="1"/>
</dbReference>
<dbReference type="Pfam" id="PF01345">
    <property type="entry name" value="DUF11"/>
    <property type="match status" value="1"/>
</dbReference>
<feature type="signal peptide" evidence="1">
    <location>
        <begin position="1"/>
        <end position="20"/>
    </location>
</feature>
<sequence>MAVAVLMLLTLWLAPTPARAAAPTAGVSISNQASATYSDGSGVSRTVSSNVVQTTVTQVYSLLLATDGVQTATPGSVVYYPHTLTNTGNGSDKFRLTTSQTNSPAMSAIEIYADNGSGAPTGAPITSTQDITVAAGATFKFIVRGTVPTTATAGNTNTITVTATSQGDTGKTGSNTDTTTVTGNAVMQLTKSISVSSGPAGTNNIQYTLTYTNNGNSDASTVVITDILPSGMSMNGGSGLWSGTGTTALTENVTATSGTQTLKYTYDVANRKFVATINKVTVGQSGQVKFTVTVASGTAPGVLNNTASVDYATGGTPASATSTSNSVAFTVTQTADVSVGDATFAPSPAPAGTTVTTTNVVTNKGNGSDTFNITLSGSNFPAGTSFQLFKSDGTTPLVDTNNDGIIDTGPVNGNNGTYNVVVRATLPPNATGTSLQVNVVATSTLNTGVSAMGKDTLGQITAASVDLTNDAVTGSGVKGAGVSDATGGAVQVSKAADPGTTVVFTLVANNTGLAPDTYNFSVGTTVGGTTLPAGWTVEFRTAVSNSCSSTGTTVTNTGTILAGGNAFFCAVVSVPTGFAPGAKGLFFRLLSPASGAADVLQDEVVVNTVRSVALTPNGTGQTYPGGSYVYVHTLTNNGNVDEGGALSSLTPDVPATGGWSSTLYVDMNGNGALDANDTIVTGPFNLTLAKGASITVLHRVIAPSGAVPGSVYGATITVTTSKGTYTVAAPAATVATDSTTVIAGNLTLVKEQALDTNCDGTPEFVAPITTWTQATLSAKPDQCVLYRVTVTNVGAADATNVVVSDATPTFTKISTVPSIASGHADSRIVAPPLAVGATGSIKAHIGMNASDTTGGILPAGQSAVITFGVRIDK</sequence>
<reference evidence="3 4" key="1">
    <citation type="journal article" date="2017" name="Int. J. Syst. Evol. Microbiol.">
        <title>Ramlibacter alkalitolerans sp. nov., alkali-tolerant bacterium isolated from soil of ginseng.</title>
        <authorList>
            <person name="Lee D.H."/>
            <person name="Cha C.J."/>
        </authorList>
    </citation>
    <scope>NUCLEOTIDE SEQUENCE [LARGE SCALE GENOMIC DNA]</scope>
    <source>
        <strain evidence="3 4">KACC 19305</strain>
    </source>
</reference>
<dbReference type="InterPro" id="IPR001434">
    <property type="entry name" value="OmcB-like_DUF11"/>
</dbReference>
<evidence type="ECO:0000256" key="1">
    <source>
        <dbReference type="SAM" id="SignalP"/>
    </source>
</evidence>
<proteinExistence type="predicted"/>
<keyword evidence="4" id="KW-1185">Reference proteome</keyword>
<comment type="caution">
    <text evidence="3">The sequence shown here is derived from an EMBL/GenBank/DDBJ whole genome shotgun (WGS) entry which is preliminary data.</text>
</comment>
<evidence type="ECO:0000313" key="3">
    <source>
        <dbReference type="EMBL" id="MBL0426122.1"/>
    </source>
</evidence>